<dbReference type="InterPro" id="IPR013151">
    <property type="entry name" value="Immunoglobulin_dom"/>
</dbReference>
<dbReference type="InterPro" id="IPR013106">
    <property type="entry name" value="Ig_V-set"/>
</dbReference>
<keyword evidence="2" id="KW-1003">Cell membrane</keyword>
<evidence type="ECO:0000256" key="6">
    <source>
        <dbReference type="ARBA" id="ARBA00023136"/>
    </source>
</evidence>
<dbReference type="SMART" id="SM00409">
    <property type="entry name" value="IG"/>
    <property type="match status" value="1"/>
</dbReference>
<comment type="subcellular location">
    <subcellularLocation>
        <location evidence="1">Cell membrane</location>
        <topology evidence="1">Single-pass type I membrane protein</topology>
    </subcellularLocation>
</comment>
<keyword evidence="6" id="KW-0472">Membrane</keyword>
<dbReference type="SMART" id="SM00406">
    <property type="entry name" value="IGv"/>
    <property type="match status" value="1"/>
</dbReference>
<keyword evidence="14" id="KW-1185">Reference proteome</keyword>
<evidence type="ECO:0000256" key="5">
    <source>
        <dbReference type="ARBA" id="ARBA00022989"/>
    </source>
</evidence>
<dbReference type="GO" id="GO:0006955">
    <property type="term" value="P:immune response"/>
    <property type="evidence" value="ECO:0007669"/>
    <property type="project" value="TreeGrafter"/>
</dbReference>
<evidence type="ECO:0000259" key="12">
    <source>
        <dbReference type="PROSITE" id="PS50835"/>
    </source>
</evidence>
<reference evidence="13" key="2">
    <citation type="submission" date="2025-09" db="UniProtKB">
        <authorList>
            <consortium name="Ensembl"/>
        </authorList>
    </citation>
    <scope>IDENTIFICATION</scope>
</reference>
<proteinExistence type="predicted"/>
<dbReference type="GO" id="GO:0071222">
    <property type="term" value="P:cellular response to lipopolysaccharide"/>
    <property type="evidence" value="ECO:0007669"/>
    <property type="project" value="TreeGrafter"/>
</dbReference>
<feature type="region of interest" description="Disordered" evidence="11">
    <location>
        <begin position="148"/>
        <end position="193"/>
    </location>
</feature>
<dbReference type="PANTHER" id="PTHR25466">
    <property type="entry name" value="T-LYMPHOCYTE ACTIVATION ANTIGEN"/>
    <property type="match status" value="1"/>
</dbReference>
<feature type="compositionally biased region" description="Basic and acidic residues" evidence="11">
    <location>
        <begin position="182"/>
        <end position="193"/>
    </location>
</feature>
<evidence type="ECO:0000256" key="3">
    <source>
        <dbReference type="ARBA" id="ARBA00022692"/>
    </source>
</evidence>
<evidence type="ECO:0000256" key="8">
    <source>
        <dbReference type="ARBA" id="ARBA00023170"/>
    </source>
</evidence>
<dbReference type="GO" id="GO:0007166">
    <property type="term" value="P:cell surface receptor signaling pathway"/>
    <property type="evidence" value="ECO:0007669"/>
    <property type="project" value="TreeGrafter"/>
</dbReference>
<keyword evidence="9" id="KW-0325">Glycoprotein</keyword>
<reference evidence="13" key="1">
    <citation type="submission" date="2025-08" db="UniProtKB">
        <authorList>
            <consortium name="Ensembl"/>
        </authorList>
    </citation>
    <scope>IDENTIFICATION</scope>
</reference>
<dbReference type="Ensembl" id="ENSCCRT00000023433.2">
    <property type="protein sequence ID" value="ENSCCRP00000021585.2"/>
    <property type="gene ID" value="ENSCCRG00000054855.1"/>
</dbReference>
<dbReference type="PANTHER" id="PTHR25466:SF14">
    <property type="entry name" value="BUTYROPHILIN SUBFAMILY 2 MEMBER A2-LIKE-RELATED"/>
    <property type="match status" value="1"/>
</dbReference>
<dbReference type="PROSITE" id="PS50835">
    <property type="entry name" value="IG_LIKE"/>
    <property type="match status" value="1"/>
</dbReference>
<keyword evidence="3" id="KW-0812">Transmembrane</keyword>
<dbReference type="GO" id="GO:0031295">
    <property type="term" value="P:T cell costimulation"/>
    <property type="evidence" value="ECO:0007669"/>
    <property type="project" value="TreeGrafter"/>
</dbReference>
<dbReference type="InterPro" id="IPR036179">
    <property type="entry name" value="Ig-like_dom_sf"/>
</dbReference>
<dbReference type="InterPro" id="IPR013783">
    <property type="entry name" value="Ig-like_fold"/>
</dbReference>
<evidence type="ECO:0000256" key="7">
    <source>
        <dbReference type="ARBA" id="ARBA00023157"/>
    </source>
</evidence>
<dbReference type="InterPro" id="IPR007110">
    <property type="entry name" value="Ig-like_dom"/>
</dbReference>
<accession>A0A8C1ASD0</accession>
<keyword evidence="7" id="KW-1015">Disulfide bond</keyword>
<evidence type="ECO:0000256" key="4">
    <source>
        <dbReference type="ARBA" id="ARBA00022729"/>
    </source>
</evidence>
<evidence type="ECO:0000256" key="9">
    <source>
        <dbReference type="ARBA" id="ARBA00023180"/>
    </source>
</evidence>
<dbReference type="InterPro" id="IPR051713">
    <property type="entry name" value="T-cell_Activation_Regulation"/>
</dbReference>
<dbReference type="GeneTree" id="ENSGT01030000234790"/>
<dbReference type="GO" id="GO:0042130">
    <property type="term" value="P:negative regulation of T cell proliferation"/>
    <property type="evidence" value="ECO:0007669"/>
    <property type="project" value="TreeGrafter"/>
</dbReference>
<name>A0A8C1ASD0_CYPCA</name>
<dbReference type="AlphaFoldDB" id="A0A8C1ASD0"/>
<feature type="domain" description="Ig-like" evidence="12">
    <location>
        <begin position="20"/>
        <end position="145"/>
    </location>
</feature>
<keyword evidence="4" id="KW-0732">Signal</keyword>
<keyword evidence="10" id="KW-0393">Immunoglobulin domain</keyword>
<dbReference type="FunFam" id="2.60.40.10:FF:000142">
    <property type="entry name" value="V-set domain-containing T-cell activation inhibitor 1"/>
    <property type="match status" value="1"/>
</dbReference>
<dbReference type="GO" id="GO:0042102">
    <property type="term" value="P:positive regulation of T cell proliferation"/>
    <property type="evidence" value="ECO:0007669"/>
    <property type="project" value="TreeGrafter"/>
</dbReference>
<evidence type="ECO:0000256" key="2">
    <source>
        <dbReference type="ARBA" id="ARBA00022475"/>
    </source>
</evidence>
<dbReference type="Gene3D" id="2.60.40.10">
    <property type="entry name" value="Immunoglobulins"/>
    <property type="match status" value="1"/>
</dbReference>
<protein>
    <recommendedName>
        <fullName evidence="12">Ig-like domain-containing protein</fullName>
    </recommendedName>
</protein>
<keyword evidence="5" id="KW-1133">Transmembrane helix</keyword>
<evidence type="ECO:0000313" key="13">
    <source>
        <dbReference type="Ensembl" id="ENSCCRP00000021585.2"/>
    </source>
</evidence>
<dbReference type="GO" id="GO:0009897">
    <property type="term" value="C:external side of plasma membrane"/>
    <property type="evidence" value="ECO:0007669"/>
    <property type="project" value="TreeGrafter"/>
</dbReference>
<sequence>GSGSRKQRFPEESTKESFTPALICCFICVFAVLVNKVCLQVTVEAVIGGSVVLPCSSAQHDLKLQDTDVHWRDKNDKIVYSIIKGKHSVAGRDPRYKNRAETFPDEYLRGNFSLKLINLTHADAGKYICFLTPSNEHETAELIIKETGNTPSDQENQGEDSGANSVGKSGPLLWPGCQPEPRPQHFLDGKSRI</sequence>
<evidence type="ECO:0000256" key="1">
    <source>
        <dbReference type="ARBA" id="ARBA00004251"/>
    </source>
</evidence>
<evidence type="ECO:0000256" key="10">
    <source>
        <dbReference type="ARBA" id="ARBA00023319"/>
    </source>
</evidence>
<dbReference type="InterPro" id="IPR003599">
    <property type="entry name" value="Ig_sub"/>
</dbReference>
<evidence type="ECO:0000256" key="11">
    <source>
        <dbReference type="SAM" id="MobiDB-lite"/>
    </source>
</evidence>
<dbReference type="Proteomes" id="UP001108240">
    <property type="component" value="Unplaced"/>
</dbReference>
<keyword evidence="8" id="KW-0675">Receptor</keyword>
<dbReference type="Pfam" id="PF00047">
    <property type="entry name" value="ig"/>
    <property type="match status" value="1"/>
</dbReference>
<dbReference type="SUPFAM" id="SSF48726">
    <property type="entry name" value="Immunoglobulin"/>
    <property type="match status" value="1"/>
</dbReference>
<evidence type="ECO:0000313" key="14">
    <source>
        <dbReference type="Proteomes" id="UP001108240"/>
    </source>
</evidence>
<organism evidence="13 14">
    <name type="scientific">Cyprinus carpio carpio</name>
    <dbReference type="NCBI Taxonomy" id="630221"/>
    <lineage>
        <taxon>Eukaryota</taxon>
        <taxon>Metazoa</taxon>
        <taxon>Chordata</taxon>
        <taxon>Craniata</taxon>
        <taxon>Vertebrata</taxon>
        <taxon>Euteleostomi</taxon>
        <taxon>Actinopterygii</taxon>
        <taxon>Neopterygii</taxon>
        <taxon>Teleostei</taxon>
        <taxon>Ostariophysi</taxon>
        <taxon>Cypriniformes</taxon>
        <taxon>Cyprinidae</taxon>
        <taxon>Cyprininae</taxon>
        <taxon>Cyprinus</taxon>
    </lineage>
</organism>